<dbReference type="SUPFAM" id="SSF50729">
    <property type="entry name" value="PH domain-like"/>
    <property type="match status" value="1"/>
</dbReference>
<sequence>MEAMGGIWNQERFDDYKLMLNRKQQCLIAWELIELVGMGHFSKGMNRQTLSMGISEVFQELILDVLRQGYMMKKGHKRKNWTERWFVLGPNSMSYYVSEDLTDKKGDILLDRNCCVEVIAMYYSIGHS</sequence>
<dbReference type="GO" id="GO:0005737">
    <property type="term" value="C:cytoplasm"/>
    <property type="evidence" value="ECO:0007669"/>
    <property type="project" value="TreeGrafter"/>
</dbReference>
<dbReference type="InterPro" id="IPR001849">
    <property type="entry name" value="PH_domain"/>
</dbReference>
<dbReference type="PANTHER" id="PTHR14383">
    <property type="entry name" value="SWAP-70 RECOMBINASE"/>
    <property type="match status" value="1"/>
</dbReference>
<reference evidence="2" key="1">
    <citation type="journal article" date="2014" name="Nat. Commun.">
        <title>The rainbow trout genome provides novel insights into evolution after whole-genome duplication in vertebrates.</title>
        <authorList>
            <person name="Berthelot C."/>
            <person name="Brunet F."/>
            <person name="Chalopin D."/>
            <person name="Juanchich A."/>
            <person name="Bernard M."/>
            <person name="Noel B."/>
            <person name="Bento P."/>
            <person name="Da Silva C."/>
            <person name="Labadie K."/>
            <person name="Alberti A."/>
            <person name="Aury J.M."/>
            <person name="Louis A."/>
            <person name="Dehais P."/>
            <person name="Bardou P."/>
            <person name="Montfort J."/>
            <person name="Klopp C."/>
            <person name="Cabau C."/>
            <person name="Gaspin C."/>
            <person name="Thorgaard G.H."/>
            <person name="Boussaha M."/>
            <person name="Quillet E."/>
            <person name="Guyomard R."/>
            <person name="Galiana D."/>
            <person name="Bobe J."/>
            <person name="Volff J.N."/>
            <person name="Genet C."/>
            <person name="Wincker P."/>
            <person name="Jaillon O."/>
            <person name="Roest Crollius H."/>
            <person name="Guiguen Y."/>
        </authorList>
    </citation>
    <scope>NUCLEOTIDE SEQUENCE [LARGE SCALE GENOMIC DNA]</scope>
</reference>
<evidence type="ECO:0000313" key="3">
    <source>
        <dbReference type="Proteomes" id="UP000193380"/>
    </source>
</evidence>
<proteinExistence type="predicted"/>
<protein>
    <recommendedName>
        <fullName evidence="1">PH domain-containing protein</fullName>
    </recommendedName>
</protein>
<name>A0A060Z8C9_ONCMY</name>
<dbReference type="GO" id="GO:0005634">
    <property type="term" value="C:nucleus"/>
    <property type="evidence" value="ECO:0007669"/>
    <property type="project" value="TreeGrafter"/>
</dbReference>
<dbReference type="Pfam" id="PF00169">
    <property type="entry name" value="PH"/>
    <property type="match status" value="1"/>
</dbReference>
<dbReference type="PaxDb" id="8022-A0A060Z8C9"/>
<dbReference type="Proteomes" id="UP000193380">
    <property type="component" value="Unassembled WGS sequence"/>
</dbReference>
<dbReference type="InterPro" id="IPR011993">
    <property type="entry name" value="PH-like_dom_sf"/>
</dbReference>
<organism evidence="2 3">
    <name type="scientific">Oncorhynchus mykiss</name>
    <name type="common">Rainbow trout</name>
    <name type="synonym">Salmo gairdneri</name>
    <dbReference type="NCBI Taxonomy" id="8022"/>
    <lineage>
        <taxon>Eukaryota</taxon>
        <taxon>Metazoa</taxon>
        <taxon>Chordata</taxon>
        <taxon>Craniata</taxon>
        <taxon>Vertebrata</taxon>
        <taxon>Euteleostomi</taxon>
        <taxon>Actinopterygii</taxon>
        <taxon>Neopterygii</taxon>
        <taxon>Teleostei</taxon>
        <taxon>Protacanthopterygii</taxon>
        <taxon>Salmoniformes</taxon>
        <taxon>Salmonidae</taxon>
        <taxon>Salmoninae</taxon>
        <taxon>Oncorhynchus</taxon>
    </lineage>
</organism>
<dbReference type="EMBL" id="FR955096">
    <property type="protein sequence ID" value="CDR00246.1"/>
    <property type="molecule type" value="Genomic_DNA"/>
</dbReference>
<reference evidence="2" key="2">
    <citation type="submission" date="2014-03" db="EMBL/GenBank/DDBJ databases">
        <authorList>
            <person name="Genoscope - CEA"/>
        </authorList>
    </citation>
    <scope>NUCLEOTIDE SEQUENCE</scope>
</reference>
<dbReference type="PROSITE" id="PS50003">
    <property type="entry name" value="PH_DOMAIN"/>
    <property type="match status" value="1"/>
</dbReference>
<dbReference type="AlphaFoldDB" id="A0A060Z8C9"/>
<accession>A0A060Z8C9</accession>
<dbReference type="PANTHER" id="PTHR14383:SF6">
    <property type="entry name" value="SWITCH-ASSOCIATED PROTEIN 70"/>
    <property type="match status" value="1"/>
</dbReference>
<feature type="domain" description="PH" evidence="1">
    <location>
        <begin position="64"/>
        <end position="128"/>
    </location>
</feature>
<evidence type="ECO:0000259" key="1">
    <source>
        <dbReference type="PROSITE" id="PS50003"/>
    </source>
</evidence>
<dbReference type="STRING" id="8022.A0A060Z8C9"/>
<evidence type="ECO:0000313" key="2">
    <source>
        <dbReference type="EMBL" id="CDR00246.1"/>
    </source>
</evidence>
<dbReference type="Gene3D" id="2.30.29.30">
    <property type="entry name" value="Pleckstrin-homology domain (PH domain)/Phosphotyrosine-binding domain (PTB)"/>
    <property type="match status" value="1"/>
</dbReference>
<gene>
    <name evidence="2" type="ORF">GSONMT00050354001</name>
</gene>